<name>A0A3E0DX11_9BACT</name>
<dbReference type="CDD" id="cd00093">
    <property type="entry name" value="HTH_XRE"/>
    <property type="match status" value="1"/>
</dbReference>
<dbReference type="SUPFAM" id="SSF47413">
    <property type="entry name" value="lambda repressor-like DNA-binding domains"/>
    <property type="match status" value="1"/>
</dbReference>
<dbReference type="InterPro" id="IPR010982">
    <property type="entry name" value="Lambda_DNA-bd_dom_sf"/>
</dbReference>
<evidence type="ECO:0000313" key="3">
    <source>
        <dbReference type="Proteomes" id="UP000256405"/>
    </source>
</evidence>
<dbReference type="GO" id="GO:0003677">
    <property type="term" value="F:DNA binding"/>
    <property type="evidence" value="ECO:0007669"/>
    <property type="project" value="InterPro"/>
</dbReference>
<organism evidence="2 3">
    <name type="scientific">Algoriphagus antarcticus</name>
    <dbReference type="NCBI Taxonomy" id="238540"/>
    <lineage>
        <taxon>Bacteria</taxon>
        <taxon>Pseudomonadati</taxon>
        <taxon>Bacteroidota</taxon>
        <taxon>Cytophagia</taxon>
        <taxon>Cytophagales</taxon>
        <taxon>Cyclobacteriaceae</taxon>
        <taxon>Algoriphagus</taxon>
    </lineage>
</organism>
<keyword evidence="3" id="KW-1185">Reference proteome</keyword>
<protein>
    <submittedName>
        <fullName evidence="2">Helix-turn-helix protein</fullName>
    </submittedName>
</protein>
<dbReference type="InterPro" id="IPR001387">
    <property type="entry name" value="Cro/C1-type_HTH"/>
</dbReference>
<dbReference type="EMBL" id="QUNF01000006">
    <property type="protein sequence ID" value="REG90578.1"/>
    <property type="molecule type" value="Genomic_DNA"/>
</dbReference>
<dbReference type="Proteomes" id="UP000256405">
    <property type="component" value="Unassembled WGS sequence"/>
</dbReference>
<dbReference type="Pfam" id="PF01381">
    <property type="entry name" value="HTH_3"/>
    <property type="match status" value="1"/>
</dbReference>
<reference evidence="2 3" key="1">
    <citation type="submission" date="2018-08" db="EMBL/GenBank/DDBJ databases">
        <title>Genomic Encyclopedia of Archaeal and Bacterial Type Strains, Phase II (KMG-II): from individual species to whole genera.</title>
        <authorList>
            <person name="Goeker M."/>
        </authorList>
    </citation>
    <scope>NUCLEOTIDE SEQUENCE [LARGE SCALE GENOMIC DNA]</scope>
    <source>
        <strain evidence="2 3">DSM 15986</strain>
    </source>
</reference>
<proteinExistence type="predicted"/>
<dbReference type="AlphaFoldDB" id="A0A3E0DX11"/>
<dbReference type="SMART" id="SM00530">
    <property type="entry name" value="HTH_XRE"/>
    <property type="match status" value="1"/>
</dbReference>
<evidence type="ECO:0000313" key="2">
    <source>
        <dbReference type="EMBL" id="REG90578.1"/>
    </source>
</evidence>
<accession>A0A3E0DX11</accession>
<sequence length="119" mass="13462">MPKKSIKSFSIQSPENWMEKVVWRKANKDWLGKSSDIAFSILDALDNLGWNKARLAKELGVSPQQVSKYVRGEENFKLETICKLENVLGVELITILTSDQEVVFSQETNALNESPAAEY</sequence>
<dbReference type="PROSITE" id="PS50943">
    <property type="entry name" value="HTH_CROC1"/>
    <property type="match status" value="1"/>
</dbReference>
<evidence type="ECO:0000259" key="1">
    <source>
        <dbReference type="PROSITE" id="PS50943"/>
    </source>
</evidence>
<dbReference type="Gene3D" id="1.10.260.40">
    <property type="entry name" value="lambda repressor-like DNA-binding domains"/>
    <property type="match status" value="1"/>
</dbReference>
<comment type="caution">
    <text evidence="2">The sequence shown here is derived from an EMBL/GenBank/DDBJ whole genome shotgun (WGS) entry which is preliminary data.</text>
</comment>
<gene>
    <name evidence="2" type="ORF">C8N25_10676</name>
</gene>
<feature type="domain" description="HTH cro/C1-type" evidence="1">
    <location>
        <begin position="41"/>
        <end position="102"/>
    </location>
</feature>